<keyword evidence="5" id="KW-0029">Amino-acid transport</keyword>
<keyword evidence="2" id="KW-0813">Transport</keyword>
<dbReference type="PROSITE" id="PS00211">
    <property type="entry name" value="ABC_TRANSPORTER_1"/>
    <property type="match status" value="1"/>
</dbReference>
<evidence type="ECO:0000313" key="7">
    <source>
        <dbReference type="EMBL" id="MET3869344.1"/>
    </source>
</evidence>
<dbReference type="InterPro" id="IPR017871">
    <property type="entry name" value="ABC_transporter-like_CS"/>
</dbReference>
<evidence type="ECO:0000313" key="8">
    <source>
        <dbReference type="Proteomes" id="UP001549119"/>
    </source>
</evidence>
<dbReference type="GeneID" id="6142007"/>
<dbReference type="PIRSF" id="PIRSF039137">
    <property type="entry name" value="ABC_branched_ATPase"/>
    <property type="match status" value="1"/>
</dbReference>
<comment type="similarity">
    <text evidence="1">Belongs to the ABC transporter superfamily.</text>
</comment>
<sequence>MLEIRDLVCGYGHVTALKGLTIDVREGQLVALVGANGAGKSTTLRAISGLVPPRSGAIRFAGRDIAGAEPRRILAAGIAHCPEGRRVFPQMTVAENLAMGAYLRRDRAAVAADLTRIYGEFPRLAERRDQAAGTLSGGEQQMLAIGRALMGRPKLVLFDEPSLGLAPNIVERMFAVIGAIRDAGTTVLLVEQNAFAALELCDYAYLLETGRIVLEGRGQDLIADPHVRDAYLGG</sequence>
<feature type="domain" description="ABC transporter" evidence="6">
    <location>
        <begin position="2"/>
        <end position="234"/>
    </location>
</feature>
<protein>
    <submittedName>
        <fullName evidence="7">Branched-chain amino acid transport system ATP-binding protein</fullName>
    </submittedName>
</protein>
<dbReference type="InterPro" id="IPR003439">
    <property type="entry name" value="ABC_transporter-like_ATP-bd"/>
</dbReference>
<evidence type="ECO:0000256" key="2">
    <source>
        <dbReference type="ARBA" id="ARBA00022448"/>
    </source>
</evidence>
<evidence type="ECO:0000256" key="5">
    <source>
        <dbReference type="ARBA" id="ARBA00022970"/>
    </source>
</evidence>
<dbReference type="SMART" id="SM00382">
    <property type="entry name" value="AAA"/>
    <property type="match status" value="1"/>
</dbReference>
<reference evidence="7 8" key="1">
    <citation type="submission" date="2024-06" db="EMBL/GenBank/DDBJ databases">
        <title>Genomics of switchgrass bacterial isolates.</title>
        <authorList>
            <person name="Shade A."/>
        </authorList>
    </citation>
    <scope>NUCLEOTIDE SEQUENCE [LARGE SCALE GENOMIC DNA]</scope>
    <source>
        <strain evidence="7 8">PvP084</strain>
    </source>
</reference>
<evidence type="ECO:0000259" key="6">
    <source>
        <dbReference type="PROSITE" id="PS50893"/>
    </source>
</evidence>
<evidence type="ECO:0000256" key="3">
    <source>
        <dbReference type="ARBA" id="ARBA00022741"/>
    </source>
</evidence>
<dbReference type="Gene3D" id="3.40.50.300">
    <property type="entry name" value="P-loop containing nucleotide triphosphate hydrolases"/>
    <property type="match status" value="1"/>
</dbReference>
<dbReference type="InterPro" id="IPR030660">
    <property type="entry name" value="ABC_branched_ATPase_LivF/BraG"/>
</dbReference>
<dbReference type="Pfam" id="PF00005">
    <property type="entry name" value="ABC_tran"/>
    <property type="match status" value="1"/>
</dbReference>
<name>A0ABV2NS40_9HYPH</name>
<keyword evidence="4 7" id="KW-0067">ATP-binding</keyword>
<proteinExistence type="inferred from homology"/>
<evidence type="ECO:0000256" key="1">
    <source>
        <dbReference type="ARBA" id="ARBA00005417"/>
    </source>
</evidence>
<dbReference type="Proteomes" id="UP001549119">
    <property type="component" value="Unassembled WGS sequence"/>
</dbReference>
<dbReference type="InterPro" id="IPR052156">
    <property type="entry name" value="BCAA_Transport_ATP-bd_LivF"/>
</dbReference>
<evidence type="ECO:0000256" key="4">
    <source>
        <dbReference type="ARBA" id="ARBA00022840"/>
    </source>
</evidence>
<organism evidence="7 8">
    <name type="scientific">Methylobacterium radiotolerans</name>
    <dbReference type="NCBI Taxonomy" id="31998"/>
    <lineage>
        <taxon>Bacteria</taxon>
        <taxon>Pseudomonadati</taxon>
        <taxon>Pseudomonadota</taxon>
        <taxon>Alphaproteobacteria</taxon>
        <taxon>Hyphomicrobiales</taxon>
        <taxon>Methylobacteriaceae</taxon>
        <taxon>Methylobacterium</taxon>
    </lineage>
</organism>
<keyword evidence="3" id="KW-0547">Nucleotide-binding</keyword>
<dbReference type="RefSeq" id="WP_012329573.1">
    <property type="nucleotide sequence ID" value="NZ_BJXP01000051.1"/>
</dbReference>
<dbReference type="PROSITE" id="PS50893">
    <property type="entry name" value="ABC_TRANSPORTER_2"/>
    <property type="match status" value="1"/>
</dbReference>
<keyword evidence="8" id="KW-1185">Reference proteome</keyword>
<dbReference type="CDD" id="cd03224">
    <property type="entry name" value="ABC_TM1139_LivF_branched"/>
    <property type="match status" value="1"/>
</dbReference>
<dbReference type="EMBL" id="JBEPNW010000003">
    <property type="protein sequence ID" value="MET3869344.1"/>
    <property type="molecule type" value="Genomic_DNA"/>
</dbReference>
<comment type="caution">
    <text evidence="7">The sequence shown here is derived from an EMBL/GenBank/DDBJ whole genome shotgun (WGS) entry which is preliminary data.</text>
</comment>
<dbReference type="InterPro" id="IPR003593">
    <property type="entry name" value="AAA+_ATPase"/>
</dbReference>
<dbReference type="SUPFAM" id="SSF52540">
    <property type="entry name" value="P-loop containing nucleoside triphosphate hydrolases"/>
    <property type="match status" value="1"/>
</dbReference>
<accession>A0ABV2NS40</accession>
<dbReference type="GO" id="GO:0005524">
    <property type="term" value="F:ATP binding"/>
    <property type="evidence" value="ECO:0007669"/>
    <property type="project" value="UniProtKB-KW"/>
</dbReference>
<dbReference type="PANTHER" id="PTHR43820">
    <property type="entry name" value="HIGH-AFFINITY BRANCHED-CHAIN AMINO ACID TRANSPORT ATP-BINDING PROTEIN LIVF"/>
    <property type="match status" value="1"/>
</dbReference>
<dbReference type="PANTHER" id="PTHR43820:SF4">
    <property type="entry name" value="HIGH-AFFINITY BRANCHED-CHAIN AMINO ACID TRANSPORT ATP-BINDING PROTEIN LIVF"/>
    <property type="match status" value="1"/>
</dbReference>
<gene>
    <name evidence="7" type="ORF">ABIC20_006722</name>
</gene>
<dbReference type="InterPro" id="IPR027417">
    <property type="entry name" value="P-loop_NTPase"/>
</dbReference>